<evidence type="ECO:0008006" key="3">
    <source>
        <dbReference type="Google" id="ProtNLM"/>
    </source>
</evidence>
<protein>
    <recommendedName>
        <fullName evidence="3">Lipoprotein</fullName>
    </recommendedName>
</protein>
<evidence type="ECO:0000313" key="2">
    <source>
        <dbReference type="Proteomes" id="UP001410394"/>
    </source>
</evidence>
<name>A0ABU9Z2J1_9RHOO</name>
<dbReference type="EMBL" id="JBDIVE010000011">
    <property type="protein sequence ID" value="MEN3070309.1"/>
    <property type="molecule type" value="Genomic_DNA"/>
</dbReference>
<dbReference type="Proteomes" id="UP001410394">
    <property type="component" value="Unassembled WGS sequence"/>
</dbReference>
<comment type="caution">
    <text evidence="1">The sequence shown here is derived from an EMBL/GenBank/DDBJ whole genome shotgun (WGS) entry which is preliminary data.</text>
</comment>
<dbReference type="RefSeq" id="WP_345921083.1">
    <property type="nucleotide sequence ID" value="NZ_JBDIVE010000011.1"/>
</dbReference>
<sequence length="168" mass="18177">MRYPQLAAMLLSLAGCTGLLNYGQDYSEPQGGAQAKIRISSNGEVRLIPNSNCISYTREGAGLVVSNRFSVSGPPKLQGQSLEMKGKAPEKMKSAEVRVAAGQPLTVAFSSLTPGQASCDYSYTLLPKANEEYQVTVWHDLDAGYCRFEPSSLSNPQQRVVSHQAEQC</sequence>
<proteinExistence type="predicted"/>
<reference evidence="1 2" key="1">
    <citation type="journal article" date="2018" name="Int. J. Syst. Evol. Microbiol.">
        <title>Uliginosibacterium sediminicola sp. nov., isolated from freshwater sediment.</title>
        <authorList>
            <person name="Hwang W.M."/>
            <person name="Kim S.M."/>
            <person name="Kang K."/>
            <person name="Ahn T.Y."/>
        </authorList>
    </citation>
    <scope>NUCLEOTIDE SEQUENCE [LARGE SCALE GENOMIC DNA]</scope>
    <source>
        <strain evidence="1 2">M1-21</strain>
    </source>
</reference>
<organism evidence="1 2">
    <name type="scientific">Uliginosibacterium sediminicola</name>
    <dbReference type="NCBI Taxonomy" id="2024550"/>
    <lineage>
        <taxon>Bacteria</taxon>
        <taxon>Pseudomonadati</taxon>
        <taxon>Pseudomonadota</taxon>
        <taxon>Betaproteobacteria</taxon>
        <taxon>Rhodocyclales</taxon>
        <taxon>Zoogloeaceae</taxon>
        <taxon>Uliginosibacterium</taxon>
    </lineage>
</organism>
<gene>
    <name evidence="1" type="ORF">ABDB84_17625</name>
</gene>
<evidence type="ECO:0000313" key="1">
    <source>
        <dbReference type="EMBL" id="MEN3070309.1"/>
    </source>
</evidence>
<keyword evidence="2" id="KW-1185">Reference proteome</keyword>
<dbReference type="PROSITE" id="PS51257">
    <property type="entry name" value="PROKAR_LIPOPROTEIN"/>
    <property type="match status" value="1"/>
</dbReference>
<accession>A0ABU9Z2J1</accession>